<comment type="caution">
    <text evidence="2">The sequence shown here is derived from an EMBL/GenBank/DDBJ whole genome shotgun (WGS) entry which is preliminary data.</text>
</comment>
<feature type="non-terminal residue" evidence="2">
    <location>
        <position position="1"/>
    </location>
</feature>
<feature type="region of interest" description="Disordered" evidence="1">
    <location>
        <begin position="309"/>
        <end position="362"/>
    </location>
</feature>
<feature type="compositionally biased region" description="Polar residues" evidence="1">
    <location>
        <begin position="332"/>
        <end position="341"/>
    </location>
</feature>
<gene>
    <name evidence="2" type="ORF">KCU76_g2613</name>
</gene>
<organism evidence="2 3">
    <name type="scientific">Aureobasidium melanogenum</name>
    <name type="common">Aureobasidium pullulans var. melanogenum</name>
    <dbReference type="NCBI Taxonomy" id="46634"/>
    <lineage>
        <taxon>Eukaryota</taxon>
        <taxon>Fungi</taxon>
        <taxon>Dikarya</taxon>
        <taxon>Ascomycota</taxon>
        <taxon>Pezizomycotina</taxon>
        <taxon>Dothideomycetes</taxon>
        <taxon>Dothideomycetidae</taxon>
        <taxon>Dothideales</taxon>
        <taxon>Saccotheciaceae</taxon>
        <taxon>Aureobasidium</taxon>
    </lineage>
</organism>
<name>A0A9P8ETP8_AURME</name>
<dbReference type="EMBL" id="JAHFXF010000064">
    <property type="protein sequence ID" value="KAG9697953.1"/>
    <property type="molecule type" value="Genomic_DNA"/>
</dbReference>
<dbReference type="Proteomes" id="UP000779574">
    <property type="component" value="Unassembled WGS sequence"/>
</dbReference>
<dbReference type="AlphaFoldDB" id="A0A9P8ETP8"/>
<dbReference type="OrthoDB" id="3922506at2759"/>
<reference evidence="2" key="1">
    <citation type="journal article" date="2021" name="J Fungi (Basel)">
        <title>Virulence traits and population genomics of the black yeast Aureobasidium melanogenum.</title>
        <authorList>
            <person name="Cernosa A."/>
            <person name="Sun X."/>
            <person name="Gostincar C."/>
            <person name="Fang C."/>
            <person name="Gunde-Cimerman N."/>
            <person name="Song Z."/>
        </authorList>
    </citation>
    <scope>NUCLEOTIDE SEQUENCE</scope>
    <source>
        <strain evidence="2">EXF-9911</strain>
    </source>
</reference>
<reference evidence="2" key="2">
    <citation type="submission" date="2021-08" db="EMBL/GenBank/DDBJ databases">
        <authorList>
            <person name="Gostincar C."/>
            <person name="Sun X."/>
            <person name="Song Z."/>
            <person name="Gunde-Cimerman N."/>
        </authorList>
    </citation>
    <scope>NUCLEOTIDE SEQUENCE</scope>
    <source>
        <strain evidence="2">EXF-9911</strain>
    </source>
</reference>
<evidence type="ECO:0000313" key="3">
    <source>
        <dbReference type="Proteomes" id="UP000779574"/>
    </source>
</evidence>
<feature type="compositionally biased region" description="Low complexity" evidence="1">
    <location>
        <begin position="318"/>
        <end position="331"/>
    </location>
</feature>
<evidence type="ECO:0000313" key="2">
    <source>
        <dbReference type="EMBL" id="KAG9697953.1"/>
    </source>
</evidence>
<accession>A0A9P8ETP8</accession>
<feature type="region of interest" description="Disordered" evidence="1">
    <location>
        <begin position="1"/>
        <end position="49"/>
    </location>
</feature>
<feature type="compositionally biased region" description="Polar residues" evidence="1">
    <location>
        <begin position="349"/>
        <end position="360"/>
    </location>
</feature>
<proteinExistence type="predicted"/>
<evidence type="ECO:0000256" key="1">
    <source>
        <dbReference type="SAM" id="MobiDB-lite"/>
    </source>
</evidence>
<protein>
    <submittedName>
        <fullName evidence="2">Uncharacterized protein</fullName>
    </submittedName>
</protein>
<sequence>MPLKLKMSSHPTDTPIAADDKMDIDAADQNESANATKGGKGKHKGKLGDPNMARLILSRNKGHKSSKHKKRTEVAPVPTSPLAHEINAHHYKHTTYERGHEFYEDKEGNCIARWELPDKFTTTKIVDPGNCGCEMNAPGNPLTTVTEHQSEPNVLYKGKPVYSPRDMVQAEETGADCPEPCRMQLTCNLWPRCRHVQWRDEKGAPIEPTIEMFPTIEVAVYPWRCQTCADLGYPYYVPRGSHLMMVEIAAEAEFHAAKPGDSFEEVFRKADLAAFYEAPKDDYHEGPLGGWGPGAGWDPEIPEYDMSSTASLRAPNDNSSTTSANHNTSTNPVNDVSSSKAPSKESIILPTNNSSQTAAPATSRHCEVIDLTAEDEEVSCTASSDSHVAKSPQSSGKGSGYLSGATQGVLVPVRCPYSNAHPSFSPAMVASTSPYSTPATPLSSSPAPAGFSGAVSSSSRASVAISNDGGLPATTMGLTLVVNGVTYPRIENGKERWYTQRPGRSNNYSRYSDLAKFDTSKGVRVAPKASRAQLEAARRYRTFG</sequence>